<dbReference type="Gene3D" id="2.150.10.10">
    <property type="entry name" value="Serralysin-like metalloprotease, C-terminal"/>
    <property type="match status" value="2"/>
</dbReference>
<accession>A0A0J9E7E8</accession>
<dbReference type="SUPFAM" id="SSF51120">
    <property type="entry name" value="beta-Roll"/>
    <property type="match status" value="1"/>
</dbReference>
<feature type="region of interest" description="Disordered" evidence="3">
    <location>
        <begin position="29"/>
        <end position="83"/>
    </location>
</feature>
<dbReference type="PANTHER" id="PTHR38340">
    <property type="entry name" value="S-LAYER PROTEIN"/>
    <property type="match status" value="1"/>
</dbReference>
<dbReference type="PATRIC" id="fig|1675527.3.peg.3843"/>
<protein>
    <submittedName>
        <fullName evidence="5">Alkaline phosphatase</fullName>
        <ecNumber evidence="5">3.1.3.1</ecNumber>
    </submittedName>
</protein>
<sequence>MLAALIILGLVPLAALPFLVEVDSDADDQADDGAAAEAGGAEPQSQVVPLEDVVSPEGDDPTGASGDEAGATGEIYSLDSGSGDMTIESFEPDRDIVELDLSGTTGGILFEAMDTPDGAMARFDIGGEAEISILFQDQGEVPADDIMLRLPDAVDGSIFEISLSDALVAEEIGQVVSPDAPPQTELDPDRELVDPLLGVIDPVDPNAPDPRPVEPLDPDTIIDPVDPNAPDPRPVEPIDPDTILDPVDPDAPADPVVDGGAGDPLDPVGPNDETFGPEGDLALRELLERDSDNLVGMGETLSSALAAGVEDLTLSDAGDAVALAEGTGASTSLEMGQTAPVVGTDGVVQVVDGALGDDLITLGSDGGYAFGGEGDDTLVGGSGSGALYGGAGADDLTAGETGGYADGGSGADVITGGAGNDVLEGGEHAGGAPGGDDSIDGGAGDDLIRGGHGADTLLGGAGNDVIDHLGRTEEREIIEHHEFAWHIGEDADSLAGGEGDDTLIFDRHDTAEGGAGSDMFWLYHDGADGLEVAQVADFQVGEDFLRVSLNPQIGENEEPVVEVRPSADGSDAVVIVNGDLVAVLQGAPTATASDVYASVEPDIFPLGSAA</sequence>
<dbReference type="GO" id="GO:0005576">
    <property type="term" value="C:extracellular region"/>
    <property type="evidence" value="ECO:0007669"/>
    <property type="project" value="UniProtKB-SubCell"/>
</dbReference>
<dbReference type="EMBL" id="LFTY01000002">
    <property type="protein sequence ID" value="KMW58690.1"/>
    <property type="molecule type" value="Genomic_DNA"/>
</dbReference>
<feature type="compositionally biased region" description="Pro residues" evidence="3">
    <location>
        <begin position="205"/>
        <end position="215"/>
    </location>
</feature>
<feature type="region of interest" description="Disordered" evidence="3">
    <location>
        <begin position="415"/>
        <end position="446"/>
    </location>
</feature>
<feature type="region of interest" description="Disordered" evidence="3">
    <location>
        <begin position="201"/>
        <end position="240"/>
    </location>
</feature>
<evidence type="ECO:0000256" key="2">
    <source>
        <dbReference type="ARBA" id="ARBA00022525"/>
    </source>
</evidence>
<feature type="compositionally biased region" description="Low complexity" evidence="3">
    <location>
        <begin position="32"/>
        <end position="41"/>
    </location>
</feature>
<dbReference type="GO" id="GO:0004035">
    <property type="term" value="F:alkaline phosphatase activity"/>
    <property type="evidence" value="ECO:0007669"/>
    <property type="project" value="UniProtKB-EC"/>
</dbReference>
<evidence type="ECO:0000256" key="3">
    <source>
        <dbReference type="SAM" id="MobiDB-lite"/>
    </source>
</evidence>
<dbReference type="Pfam" id="PF00353">
    <property type="entry name" value="HemolysinCabind"/>
    <property type="match status" value="4"/>
</dbReference>
<proteinExistence type="predicted"/>
<dbReference type="AlphaFoldDB" id="A0A0J9E7E8"/>
<dbReference type="GO" id="GO:0005509">
    <property type="term" value="F:calcium ion binding"/>
    <property type="evidence" value="ECO:0007669"/>
    <property type="project" value="InterPro"/>
</dbReference>
<feature type="chain" id="PRO_5005318205" evidence="4">
    <location>
        <begin position="18"/>
        <end position="610"/>
    </location>
</feature>
<organism evidence="5 6">
    <name type="scientific">Candidatus Rhodobacter oscarellae</name>
    <dbReference type="NCBI Taxonomy" id="1675527"/>
    <lineage>
        <taxon>Bacteria</taxon>
        <taxon>Pseudomonadati</taxon>
        <taxon>Pseudomonadota</taxon>
        <taxon>Alphaproteobacteria</taxon>
        <taxon>Rhodobacterales</taxon>
        <taxon>Rhodobacter group</taxon>
        <taxon>Rhodobacter</taxon>
    </lineage>
</organism>
<dbReference type="InterPro" id="IPR001343">
    <property type="entry name" value="Hemolysn_Ca-bd"/>
</dbReference>
<evidence type="ECO:0000256" key="1">
    <source>
        <dbReference type="ARBA" id="ARBA00004613"/>
    </source>
</evidence>
<dbReference type="InterPro" id="IPR050557">
    <property type="entry name" value="RTX_toxin/Mannuronan_C5-epim"/>
</dbReference>
<dbReference type="InterPro" id="IPR011049">
    <property type="entry name" value="Serralysin-like_metalloprot_C"/>
</dbReference>
<dbReference type="PANTHER" id="PTHR38340:SF1">
    <property type="entry name" value="S-LAYER PROTEIN"/>
    <property type="match status" value="1"/>
</dbReference>
<keyword evidence="6" id="KW-1185">Reference proteome</keyword>
<keyword evidence="4" id="KW-0732">Signal</keyword>
<dbReference type="EC" id="3.1.3.1" evidence="5"/>
<keyword evidence="5" id="KW-0378">Hydrolase</keyword>
<reference evidence="5 6" key="1">
    <citation type="submission" date="2015-06" db="EMBL/GenBank/DDBJ databases">
        <title>Draft genome sequence of an Alphaproteobacteria species associated to the Mediterranean sponge Oscarella lobularis.</title>
        <authorList>
            <person name="Jourda C."/>
            <person name="Santini S."/>
            <person name="Claverie J.-M."/>
        </authorList>
    </citation>
    <scope>NUCLEOTIDE SEQUENCE [LARGE SCALE GENOMIC DNA]</scope>
    <source>
        <strain evidence="5">IGS</strain>
    </source>
</reference>
<evidence type="ECO:0000313" key="6">
    <source>
        <dbReference type="Proteomes" id="UP000037178"/>
    </source>
</evidence>
<dbReference type="InterPro" id="IPR018511">
    <property type="entry name" value="Hemolysin-typ_Ca-bd_CS"/>
</dbReference>
<dbReference type="PRINTS" id="PR00313">
    <property type="entry name" value="CABNDNGRPT"/>
</dbReference>
<gene>
    <name evidence="5" type="ORF">AIOL_003669</name>
</gene>
<dbReference type="Proteomes" id="UP000037178">
    <property type="component" value="Unassembled WGS sequence"/>
</dbReference>
<dbReference type="STRING" id="1675527.AIOL_003669"/>
<dbReference type="OrthoDB" id="7870633at2"/>
<evidence type="ECO:0000256" key="4">
    <source>
        <dbReference type="SAM" id="SignalP"/>
    </source>
</evidence>
<comment type="caution">
    <text evidence="5">The sequence shown here is derived from an EMBL/GenBank/DDBJ whole genome shotgun (WGS) entry which is preliminary data.</text>
</comment>
<keyword evidence="2" id="KW-0964">Secreted</keyword>
<comment type="subcellular location">
    <subcellularLocation>
        <location evidence="1">Secreted</location>
    </subcellularLocation>
</comment>
<dbReference type="PROSITE" id="PS00330">
    <property type="entry name" value="HEMOLYSIN_CALCIUM"/>
    <property type="match status" value="2"/>
</dbReference>
<evidence type="ECO:0000313" key="5">
    <source>
        <dbReference type="EMBL" id="KMW58690.1"/>
    </source>
</evidence>
<name>A0A0J9E7E8_9RHOB</name>
<feature type="signal peptide" evidence="4">
    <location>
        <begin position="1"/>
        <end position="17"/>
    </location>
</feature>
<feature type="compositionally biased region" description="Pro residues" evidence="3">
    <location>
        <begin position="227"/>
        <end position="237"/>
    </location>
</feature>
<dbReference type="RefSeq" id="WP_049644270.1">
    <property type="nucleotide sequence ID" value="NZ_LFTY01000002.1"/>
</dbReference>